<dbReference type="InterPro" id="IPR002347">
    <property type="entry name" value="SDR_fam"/>
</dbReference>
<gene>
    <name evidence="5" type="ORF">BD289DRAFT_407969</name>
</gene>
<keyword evidence="2" id="KW-0560">Oxidoreductase</keyword>
<evidence type="ECO:0000256" key="2">
    <source>
        <dbReference type="ARBA" id="ARBA00023002"/>
    </source>
</evidence>
<feature type="domain" description="Ketoreductase" evidence="4">
    <location>
        <begin position="5"/>
        <end position="186"/>
    </location>
</feature>
<dbReference type="PANTHER" id="PTHR43976">
    <property type="entry name" value="SHORT CHAIN DEHYDROGENASE"/>
    <property type="match status" value="1"/>
</dbReference>
<comment type="similarity">
    <text evidence="3">Belongs to the short-chain dehydrogenases/reductases (SDR) family.</text>
</comment>
<dbReference type="InterPro" id="IPR020904">
    <property type="entry name" value="Sc_DH/Rdtase_CS"/>
</dbReference>
<protein>
    <recommendedName>
        <fullName evidence="4">Ketoreductase domain-containing protein</fullName>
    </recommendedName>
</protein>
<dbReference type="SMART" id="SM00822">
    <property type="entry name" value="PKS_KR"/>
    <property type="match status" value="1"/>
</dbReference>
<dbReference type="InterPro" id="IPR057326">
    <property type="entry name" value="KR_dom"/>
</dbReference>
<dbReference type="Proteomes" id="UP000241462">
    <property type="component" value="Unassembled WGS sequence"/>
</dbReference>
<organism evidence="5 6">
    <name type="scientific">Coniella lustricola</name>
    <dbReference type="NCBI Taxonomy" id="2025994"/>
    <lineage>
        <taxon>Eukaryota</taxon>
        <taxon>Fungi</taxon>
        <taxon>Dikarya</taxon>
        <taxon>Ascomycota</taxon>
        <taxon>Pezizomycotina</taxon>
        <taxon>Sordariomycetes</taxon>
        <taxon>Sordariomycetidae</taxon>
        <taxon>Diaporthales</taxon>
        <taxon>Schizoparmaceae</taxon>
        <taxon>Coniella</taxon>
    </lineage>
</organism>
<dbReference type="InterPro" id="IPR051911">
    <property type="entry name" value="SDR_oxidoreductase"/>
</dbReference>
<dbReference type="EMBL" id="KZ678426">
    <property type="protein sequence ID" value="PSR88606.1"/>
    <property type="molecule type" value="Genomic_DNA"/>
</dbReference>
<dbReference type="GO" id="GO:0016491">
    <property type="term" value="F:oxidoreductase activity"/>
    <property type="evidence" value="ECO:0007669"/>
    <property type="project" value="UniProtKB-KW"/>
</dbReference>
<sequence>MASPKTYLIAGCSRGLGHSLALAALKAGQKVIATSRNPEASSELVQEVTSLGGHWATLDVASTDLESQFKHILDVLINNAGIATGAVVEQMDLEASRSIFETNFWGLFRLCQLAIPVLKTQGATGGGGGGGRSSIVNISSTNALFPLPVLSVYSASKAAVDAFTLSLAMEVAHFGIRVLLITPAGMRTPFVQSGGASHDPKKLLPEDYHNTQVEAIANMVVDMGNFVIDPLKAAQTIVQAVDGTGPFEKMLKDFVRVPLGAKSLDALQIRSGELTGSLEAFSGVAKSVDLEE</sequence>
<dbReference type="OrthoDB" id="1274115at2759"/>
<name>A0A2T3AA97_9PEZI</name>
<dbReference type="PRINTS" id="PR00080">
    <property type="entry name" value="SDRFAMILY"/>
</dbReference>
<dbReference type="InParanoid" id="A0A2T3AA97"/>
<evidence type="ECO:0000313" key="6">
    <source>
        <dbReference type="Proteomes" id="UP000241462"/>
    </source>
</evidence>
<evidence type="ECO:0000256" key="1">
    <source>
        <dbReference type="ARBA" id="ARBA00022857"/>
    </source>
</evidence>
<evidence type="ECO:0000313" key="5">
    <source>
        <dbReference type="EMBL" id="PSR88606.1"/>
    </source>
</evidence>
<proteinExistence type="inferred from homology"/>
<reference evidence="5 6" key="1">
    <citation type="journal article" date="2018" name="Mycol. Prog.">
        <title>Coniella lustricola, a new species from submerged detritus.</title>
        <authorList>
            <person name="Raudabaugh D.B."/>
            <person name="Iturriaga T."/>
            <person name="Carver A."/>
            <person name="Mondo S."/>
            <person name="Pangilinan J."/>
            <person name="Lipzen A."/>
            <person name="He G."/>
            <person name="Amirebrahimi M."/>
            <person name="Grigoriev I.V."/>
            <person name="Miller A.N."/>
        </authorList>
    </citation>
    <scope>NUCLEOTIDE SEQUENCE [LARGE SCALE GENOMIC DNA]</scope>
    <source>
        <strain evidence="5 6">B22-T-1</strain>
    </source>
</reference>
<dbReference type="InterPro" id="IPR036291">
    <property type="entry name" value="NAD(P)-bd_dom_sf"/>
</dbReference>
<dbReference type="AlphaFoldDB" id="A0A2T3AA97"/>
<evidence type="ECO:0000256" key="3">
    <source>
        <dbReference type="RuleBase" id="RU000363"/>
    </source>
</evidence>
<dbReference type="Pfam" id="PF00106">
    <property type="entry name" value="adh_short"/>
    <property type="match status" value="1"/>
</dbReference>
<accession>A0A2T3AA97</accession>
<evidence type="ECO:0000259" key="4">
    <source>
        <dbReference type="SMART" id="SM00822"/>
    </source>
</evidence>
<keyword evidence="6" id="KW-1185">Reference proteome</keyword>
<dbReference type="Gene3D" id="3.40.50.720">
    <property type="entry name" value="NAD(P)-binding Rossmann-like Domain"/>
    <property type="match status" value="1"/>
</dbReference>
<keyword evidence="1" id="KW-0521">NADP</keyword>
<dbReference type="SUPFAM" id="SSF51735">
    <property type="entry name" value="NAD(P)-binding Rossmann-fold domains"/>
    <property type="match status" value="1"/>
</dbReference>
<dbReference type="PRINTS" id="PR00081">
    <property type="entry name" value="GDHRDH"/>
</dbReference>
<dbReference type="PROSITE" id="PS00061">
    <property type="entry name" value="ADH_SHORT"/>
    <property type="match status" value="1"/>
</dbReference>
<dbReference type="STRING" id="2025994.A0A2T3AA97"/>
<dbReference type="PANTHER" id="PTHR43976:SF6">
    <property type="entry name" value="OXIDOREDUCTASE, PUTATIVE (AFU_ORTHOLOGUE AFUA_1G13950)-RELATED"/>
    <property type="match status" value="1"/>
</dbReference>